<evidence type="ECO:0000256" key="7">
    <source>
        <dbReference type="ARBA" id="ARBA00022679"/>
    </source>
</evidence>
<comment type="pathway">
    <text evidence="4">Protein modification; eIF5A hypusination.</text>
</comment>
<dbReference type="FunFam" id="3.40.910.10:FF:000006">
    <property type="entry name" value="Probable deoxyhypusine synthase"/>
    <property type="match status" value="1"/>
</dbReference>
<sequence>MAKTSKFLQRPTVPIAVTDKSVSELMDAMASTGFQGRKLGESVETWAHMLKDSNLTIFMGLTGAMCPAGMRKIVAYFIQNRMIDCLVSTGANMFHDIHESLGGKHYVGSHAANDEALFKEGVDRIYDVFAVEKQFRKTDHIIADFSETLEPDRPYSSREFMFLLGKWLHEQGADHDSVVVSAYMHNVPIFVPALCDSSIGIGLMVARRGGRAINVDQMKDVDDITQIIENSKKTGVIYVGGGVPKNFIQQTEVIASILGLPIEGHSYAIQYTTDAPHWGGLSGCTFEEAVSWGKIAAVAPKVQVFADATIALPVVSHALAQKTSSYIKKRSAPRYDWSGKKLKLKYAAVTPKQKAKPSKEKK</sequence>
<reference evidence="10 11" key="1">
    <citation type="journal article" date="2007" name="Appl. Environ. Microbiol.">
        <title>Isolation of key methanogens for global methane emission from rice paddy fields: a novel isolate affiliated with the clone cluster rice cluster I.</title>
        <authorList>
            <person name="Sakai S."/>
            <person name="Imachi H."/>
            <person name="Sekiguchi Y."/>
            <person name="Ohashi A."/>
            <person name="Harada H."/>
            <person name="Kamagata Y."/>
        </authorList>
    </citation>
    <scope>NUCLEOTIDE SEQUENCE [LARGE SCALE GENOMIC DNA]</scope>
    <source>
        <strain evidence="11">DSM 17711 / JCM 13418 / NBRC 101707 / SANAE</strain>
    </source>
</reference>
<protein>
    <recommendedName>
        <fullName evidence="9">Probable deoxyhypusine synthase 2</fullName>
        <ecNumber evidence="6">2.5.1.46</ecNumber>
    </recommendedName>
</protein>
<dbReference type="EMBL" id="AP011532">
    <property type="protein sequence ID" value="BAI60170.1"/>
    <property type="molecule type" value="Genomic_DNA"/>
</dbReference>
<comment type="cofactor">
    <cofactor evidence="2">
        <name>NAD(+)</name>
        <dbReference type="ChEBI" id="CHEBI:57540"/>
    </cofactor>
</comment>
<evidence type="ECO:0000256" key="6">
    <source>
        <dbReference type="ARBA" id="ARBA00012683"/>
    </source>
</evidence>
<dbReference type="KEGG" id="mpd:MCP_0098"/>
<dbReference type="RefSeq" id="WP_012898850.1">
    <property type="nucleotide sequence ID" value="NC_013665.1"/>
</dbReference>
<reference evidence="10 11" key="2">
    <citation type="journal article" date="2008" name="Int. J. Syst. Evol. Microbiol.">
        <title>Methanocella paludicola gen. nov., sp. nov., a methane-producing archaeon, the first isolate of the lineage 'Rice Cluster I', and proposal of the new archaeal order Methanocellales ord. nov.</title>
        <authorList>
            <person name="Sakai S."/>
            <person name="Imachi H."/>
            <person name="Hanada S."/>
            <person name="Ohashi A."/>
            <person name="Harada H."/>
            <person name="Kamagata Y."/>
        </authorList>
    </citation>
    <scope>NUCLEOTIDE SEQUENCE [LARGE SCALE GENOMIC DNA]</scope>
    <source>
        <strain evidence="11">DSM 17711 / JCM 13418 / NBRC 101707 / SANAE</strain>
    </source>
</reference>
<dbReference type="NCBIfam" id="TIGR00321">
    <property type="entry name" value="dhys"/>
    <property type="match status" value="1"/>
</dbReference>
<dbReference type="eggNOG" id="arCOG04142">
    <property type="taxonomic scope" value="Archaea"/>
</dbReference>
<dbReference type="PATRIC" id="fig|304371.9.peg.104"/>
<dbReference type="InterPro" id="IPR002773">
    <property type="entry name" value="Deoxyhypusine_synthase"/>
</dbReference>
<evidence type="ECO:0000256" key="4">
    <source>
        <dbReference type="ARBA" id="ARBA00005041"/>
    </source>
</evidence>
<dbReference type="SUPFAM" id="SSF52467">
    <property type="entry name" value="DHS-like NAD/FAD-binding domain"/>
    <property type="match status" value="1"/>
</dbReference>
<comment type="similarity">
    <text evidence="5">Belongs to the deoxyhypusine synthase family.</text>
</comment>
<dbReference type="GO" id="GO:0034038">
    <property type="term" value="F:deoxyhypusine synthase activity"/>
    <property type="evidence" value="ECO:0007669"/>
    <property type="project" value="UniProtKB-EC"/>
</dbReference>
<dbReference type="InterPro" id="IPR036982">
    <property type="entry name" value="Deoxyhypusine_synthase_sf"/>
</dbReference>
<dbReference type="GeneID" id="8680261"/>
<keyword evidence="7" id="KW-0808">Transferase</keyword>
<comment type="function">
    <text evidence="3">Catalyzes the NAD-dependent oxidative cleavage of spermidine and the subsequent transfer of the butylamine moiety of spermidine to the epsilon-amino group of a specific lysine residue of the eIF-5A precursor protein to form the intermediate deoxyhypusine residue.</text>
</comment>
<evidence type="ECO:0000256" key="2">
    <source>
        <dbReference type="ARBA" id="ARBA00001911"/>
    </source>
</evidence>
<dbReference type="EC" id="2.5.1.46" evidence="6"/>
<gene>
    <name evidence="10" type="primary">dys-1</name>
    <name evidence="10" type="ordered locus">MCP_0098</name>
</gene>
<dbReference type="NCBIfam" id="NF002006">
    <property type="entry name" value="PRK00805.1"/>
    <property type="match status" value="1"/>
</dbReference>
<dbReference type="OrthoDB" id="17730at2157"/>
<evidence type="ECO:0000256" key="1">
    <source>
        <dbReference type="ARBA" id="ARBA00000952"/>
    </source>
</evidence>
<evidence type="ECO:0000256" key="8">
    <source>
        <dbReference type="ARBA" id="ARBA00023256"/>
    </source>
</evidence>
<reference evidence="11" key="3">
    <citation type="journal article" date="2011" name="PLoS ONE">
        <title>Genome sequence of a mesophilic hydrogenotrophic methanogen Methanocella paludicola, the first cultivated representative of the order Methanocellales.</title>
        <authorList>
            <person name="Sakai S."/>
            <person name="Takaki Y."/>
            <person name="Shimamura S."/>
            <person name="Sekine M."/>
            <person name="Tajima T."/>
            <person name="Kosugi H."/>
            <person name="Ichikawa N."/>
            <person name="Tasumi E."/>
            <person name="Hiraki A.T."/>
            <person name="Shimizu A."/>
            <person name="Kato Y."/>
            <person name="Nishiko R."/>
            <person name="Mori K."/>
            <person name="Fujita N."/>
            <person name="Imachi H."/>
            <person name="Takai K."/>
        </authorList>
    </citation>
    <scope>NUCLEOTIDE SEQUENCE [LARGE SCALE GENOMIC DNA]</scope>
    <source>
        <strain evidence="11">DSM 17711 / JCM 13418 / NBRC 101707 / SANAE</strain>
    </source>
</reference>
<comment type="catalytic activity">
    <reaction evidence="1">
        <text>[eIF5A protein]-L-lysine + spermidine = [eIF5A protein]-deoxyhypusine + propane-1,3-diamine</text>
        <dbReference type="Rhea" id="RHEA:33299"/>
        <dbReference type="Rhea" id="RHEA-COMP:10143"/>
        <dbReference type="Rhea" id="RHEA-COMP:10144"/>
        <dbReference type="ChEBI" id="CHEBI:29969"/>
        <dbReference type="ChEBI" id="CHEBI:57484"/>
        <dbReference type="ChEBI" id="CHEBI:57834"/>
        <dbReference type="ChEBI" id="CHEBI:82657"/>
        <dbReference type="EC" id="2.5.1.46"/>
    </reaction>
</comment>
<keyword evidence="11" id="KW-1185">Reference proteome</keyword>
<dbReference type="InParanoid" id="D1YUP8"/>
<evidence type="ECO:0000313" key="10">
    <source>
        <dbReference type="EMBL" id="BAI60170.1"/>
    </source>
</evidence>
<dbReference type="Pfam" id="PF01916">
    <property type="entry name" value="DS"/>
    <property type="match status" value="1"/>
</dbReference>
<evidence type="ECO:0000256" key="9">
    <source>
        <dbReference type="ARBA" id="ARBA00067876"/>
    </source>
</evidence>
<dbReference type="Gene3D" id="3.40.910.10">
    <property type="entry name" value="Deoxyhypusine synthase"/>
    <property type="match status" value="1"/>
</dbReference>
<name>D1YUP8_METPS</name>
<dbReference type="AlphaFoldDB" id="D1YUP8"/>
<proteinExistence type="inferred from homology"/>
<dbReference type="Proteomes" id="UP000001882">
    <property type="component" value="Chromosome"/>
</dbReference>
<evidence type="ECO:0000256" key="5">
    <source>
        <dbReference type="ARBA" id="ARBA00009892"/>
    </source>
</evidence>
<dbReference type="STRING" id="304371.MCP_0098"/>
<evidence type="ECO:0000313" key="11">
    <source>
        <dbReference type="Proteomes" id="UP000001882"/>
    </source>
</evidence>
<dbReference type="PANTHER" id="PTHR11703:SF2">
    <property type="entry name" value="DEOXYHYPUSINE SYNTHASE-LIKE PROTEIN"/>
    <property type="match status" value="1"/>
</dbReference>
<keyword evidence="8" id="KW-0386">Hypusine biosynthesis</keyword>
<dbReference type="PANTHER" id="PTHR11703">
    <property type="entry name" value="DEOXYHYPUSINE SYNTHASE"/>
    <property type="match status" value="1"/>
</dbReference>
<accession>D1YUP8</accession>
<dbReference type="InterPro" id="IPR029035">
    <property type="entry name" value="DHS-like_NAD/FAD-binding_dom"/>
</dbReference>
<evidence type="ECO:0000256" key="3">
    <source>
        <dbReference type="ARBA" id="ARBA00002823"/>
    </source>
</evidence>
<dbReference type="FunCoup" id="D1YUP8">
    <property type="interactions" value="182"/>
</dbReference>
<dbReference type="GO" id="GO:0005737">
    <property type="term" value="C:cytoplasm"/>
    <property type="evidence" value="ECO:0007669"/>
    <property type="project" value="TreeGrafter"/>
</dbReference>
<organism evidence="10 11">
    <name type="scientific">Methanocella paludicola (strain DSM 17711 / JCM 13418 / NBRC 101707 / SANAE)</name>
    <dbReference type="NCBI Taxonomy" id="304371"/>
    <lineage>
        <taxon>Archaea</taxon>
        <taxon>Methanobacteriati</taxon>
        <taxon>Methanobacteriota</taxon>
        <taxon>Stenosarchaea group</taxon>
        <taxon>Methanomicrobia</taxon>
        <taxon>Methanocellales</taxon>
        <taxon>Methanocellaceae</taxon>
        <taxon>Methanocella</taxon>
    </lineage>
</organism>